<feature type="signal peptide" evidence="2">
    <location>
        <begin position="1"/>
        <end position="18"/>
    </location>
</feature>
<dbReference type="Gene3D" id="3.30.10.10">
    <property type="entry name" value="Trypsin Inhibitor V, subunit A"/>
    <property type="match status" value="1"/>
</dbReference>
<feature type="region of interest" description="Disordered" evidence="1">
    <location>
        <begin position="23"/>
        <end position="49"/>
    </location>
</feature>
<organism evidence="3 4">
    <name type="scientific">Franzmannia pantelleriensis</name>
    <dbReference type="NCBI Taxonomy" id="48727"/>
    <lineage>
        <taxon>Bacteria</taxon>
        <taxon>Pseudomonadati</taxon>
        <taxon>Pseudomonadota</taxon>
        <taxon>Gammaproteobacteria</taxon>
        <taxon>Oceanospirillales</taxon>
        <taxon>Halomonadaceae</taxon>
        <taxon>Franzmannia</taxon>
    </lineage>
</organism>
<evidence type="ECO:0000313" key="3">
    <source>
        <dbReference type="EMBL" id="SDM38265.1"/>
    </source>
</evidence>
<dbReference type="EMBL" id="FNGH01000012">
    <property type="protein sequence ID" value="SDM38265.1"/>
    <property type="molecule type" value="Genomic_DNA"/>
</dbReference>
<proteinExistence type="predicted"/>
<dbReference type="OrthoDB" id="6049927at2"/>
<evidence type="ECO:0000313" key="4">
    <source>
        <dbReference type="Proteomes" id="UP000199107"/>
    </source>
</evidence>
<keyword evidence="4" id="KW-1185">Reference proteome</keyword>
<protein>
    <submittedName>
        <fullName evidence="3">Peptidase inhibitor I78 family protein</fullName>
    </submittedName>
</protein>
<feature type="chain" id="PRO_5011529603" evidence="2">
    <location>
        <begin position="19"/>
        <end position="110"/>
    </location>
</feature>
<dbReference type="PANTHER" id="PTHR39600:SF1">
    <property type="entry name" value="PEPTIDASE INHIBITOR I78 FAMILY PROTEIN"/>
    <property type="match status" value="1"/>
</dbReference>
<dbReference type="PROSITE" id="PS51257">
    <property type="entry name" value="PROKAR_LIPOPROTEIN"/>
    <property type="match status" value="1"/>
</dbReference>
<dbReference type="PANTHER" id="PTHR39600">
    <property type="entry name" value="PEPTIDASE INHIBITOR I78 FAMILY PROTEIN"/>
    <property type="match status" value="1"/>
</dbReference>
<accession>A0A1G9STS6</accession>
<evidence type="ECO:0000256" key="1">
    <source>
        <dbReference type="SAM" id="MobiDB-lite"/>
    </source>
</evidence>
<dbReference type="Proteomes" id="UP000199107">
    <property type="component" value="Unassembled WGS sequence"/>
</dbReference>
<dbReference type="STRING" id="48727.SAMN05192555_112115"/>
<sequence length="110" mass="11823">MFIFSRFLPALAASLALAACTTAGPSSVPREPAPEPPSVTQRGDTCGARSVQDRVGRDYNEALRTAIEEESGAAAVRVLRPGDAATMDHRPDRLNIRLDDDDRIEQITCG</sequence>
<evidence type="ECO:0000256" key="2">
    <source>
        <dbReference type="SAM" id="SignalP"/>
    </source>
</evidence>
<name>A0A1G9STS6_9GAMM</name>
<dbReference type="InterPro" id="IPR021719">
    <property type="entry name" value="Prot_inh_I78"/>
</dbReference>
<gene>
    <name evidence="3" type="ORF">SAMN05192555_112115</name>
</gene>
<dbReference type="Pfam" id="PF11720">
    <property type="entry name" value="Inhibitor_I78"/>
    <property type="match status" value="1"/>
</dbReference>
<reference evidence="4" key="1">
    <citation type="submission" date="2016-10" db="EMBL/GenBank/DDBJ databases">
        <authorList>
            <person name="Varghese N."/>
            <person name="Submissions S."/>
        </authorList>
    </citation>
    <scope>NUCLEOTIDE SEQUENCE [LARGE SCALE GENOMIC DNA]</scope>
    <source>
        <strain evidence="4">AAP</strain>
    </source>
</reference>
<dbReference type="RefSeq" id="WP_089659432.1">
    <property type="nucleotide sequence ID" value="NZ_FNGH01000012.1"/>
</dbReference>
<keyword evidence="2" id="KW-0732">Signal</keyword>
<dbReference type="AlphaFoldDB" id="A0A1G9STS6"/>